<feature type="compositionally biased region" description="Basic and acidic residues" evidence="1">
    <location>
        <begin position="313"/>
        <end position="324"/>
    </location>
</feature>
<reference evidence="2" key="1">
    <citation type="submission" date="2009-11" db="EMBL/GenBank/DDBJ databases">
        <authorList>
            <consortium name="The Broad Institute Genome Sequencing Platform"/>
            <person name="Ward D."/>
            <person name="Feldgarden M."/>
            <person name="Earl A."/>
            <person name="Young S.K."/>
            <person name="Zeng Q."/>
            <person name="Koehrsen M."/>
            <person name="Alvarado L."/>
            <person name="Berlin A."/>
            <person name="Bochicchio J."/>
            <person name="Borenstein D."/>
            <person name="Chapman S.B."/>
            <person name="Chen Z."/>
            <person name="Engels R."/>
            <person name="Freedman E."/>
            <person name="Gellesch M."/>
            <person name="Goldberg J."/>
            <person name="Griggs A."/>
            <person name="Gujja S."/>
            <person name="Heilman E."/>
            <person name="Heiman D."/>
            <person name="Hepburn T."/>
            <person name="Howarth C."/>
            <person name="Jen D."/>
            <person name="Larson L."/>
            <person name="Lewis B."/>
            <person name="Mehta T."/>
            <person name="Park D."/>
            <person name="Pearson M."/>
            <person name="Roberts A."/>
            <person name="Saif S."/>
            <person name="Shea T."/>
            <person name="Shenoy N."/>
            <person name="Sisk P."/>
            <person name="Stolte C."/>
            <person name="Sykes S."/>
            <person name="Thomson T."/>
            <person name="Walk T."/>
            <person name="White J."/>
            <person name="Yandava C."/>
            <person name="Izard J."/>
            <person name="Baranova O.V."/>
            <person name="Blanton J.M."/>
            <person name="Tanner A.C."/>
            <person name="Dewhirst F.E."/>
            <person name="Haas B."/>
            <person name="Nusbaum C."/>
            <person name="Birren B."/>
        </authorList>
    </citation>
    <scope>NUCLEOTIDE SEQUENCE [LARGE SCALE GENOMIC DNA]</scope>
    <source>
        <strain evidence="2">1-1 BBBD Race 1</strain>
    </source>
</reference>
<evidence type="ECO:0000313" key="2">
    <source>
        <dbReference type="EMBL" id="OAV90844.1"/>
    </source>
</evidence>
<gene>
    <name evidence="2" type="ORF">PTTG_28185</name>
</gene>
<evidence type="ECO:0000313" key="4">
    <source>
        <dbReference type="Proteomes" id="UP000005240"/>
    </source>
</evidence>
<feature type="compositionally biased region" description="Polar residues" evidence="1">
    <location>
        <begin position="65"/>
        <end position="80"/>
    </location>
</feature>
<feature type="compositionally biased region" description="Basic and acidic residues" evidence="1">
    <location>
        <begin position="220"/>
        <end position="241"/>
    </location>
</feature>
<name>A0A180GE45_PUCT1</name>
<reference evidence="3" key="4">
    <citation type="submission" date="2025-05" db="UniProtKB">
        <authorList>
            <consortium name="EnsemblFungi"/>
        </authorList>
    </citation>
    <scope>IDENTIFICATION</scope>
    <source>
        <strain evidence="3">isolate 1-1 / race 1 (BBBD)</strain>
    </source>
</reference>
<dbReference type="AlphaFoldDB" id="A0A180GE45"/>
<feature type="compositionally biased region" description="Pro residues" evidence="1">
    <location>
        <begin position="674"/>
        <end position="688"/>
    </location>
</feature>
<feature type="compositionally biased region" description="Polar residues" evidence="1">
    <location>
        <begin position="34"/>
        <end position="45"/>
    </location>
</feature>
<feature type="region of interest" description="Disordered" evidence="1">
    <location>
        <begin position="877"/>
        <end position="925"/>
    </location>
</feature>
<evidence type="ECO:0000313" key="3">
    <source>
        <dbReference type="EnsemblFungi" id="PTTG_28185-t43_1-p1"/>
    </source>
</evidence>
<feature type="compositionally biased region" description="Basic and acidic residues" evidence="1">
    <location>
        <begin position="276"/>
        <end position="296"/>
    </location>
</feature>
<evidence type="ECO:0000256" key="1">
    <source>
        <dbReference type="SAM" id="MobiDB-lite"/>
    </source>
</evidence>
<feature type="compositionally biased region" description="Low complexity" evidence="1">
    <location>
        <begin position="261"/>
        <end position="272"/>
    </location>
</feature>
<dbReference type="STRING" id="630390.A0A180GE45"/>
<accession>A0A180GE45</accession>
<dbReference type="EMBL" id="ADAS02000093">
    <property type="protein sequence ID" value="OAV90844.1"/>
    <property type="molecule type" value="Genomic_DNA"/>
</dbReference>
<feature type="compositionally biased region" description="Polar residues" evidence="1">
    <location>
        <begin position="517"/>
        <end position="526"/>
    </location>
</feature>
<feature type="compositionally biased region" description="Polar residues" evidence="1">
    <location>
        <begin position="690"/>
        <end position="705"/>
    </location>
</feature>
<feature type="compositionally biased region" description="Basic and acidic residues" evidence="1">
    <location>
        <begin position="527"/>
        <end position="537"/>
    </location>
</feature>
<dbReference type="VEuPathDB" id="FungiDB:PTTG_28185"/>
<feature type="compositionally biased region" description="Basic and acidic residues" evidence="1">
    <location>
        <begin position="348"/>
        <end position="359"/>
    </location>
</feature>
<feature type="region of interest" description="Disordered" evidence="1">
    <location>
        <begin position="1"/>
        <end position="539"/>
    </location>
</feature>
<keyword evidence="4" id="KW-1185">Reference proteome</keyword>
<proteinExistence type="predicted"/>
<feature type="compositionally biased region" description="Low complexity" evidence="1">
    <location>
        <begin position="414"/>
        <end position="425"/>
    </location>
</feature>
<dbReference type="OrthoDB" id="2507702at2759"/>
<organism evidence="2">
    <name type="scientific">Puccinia triticina (isolate 1-1 / race 1 (BBBD))</name>
    <name type="common">Brown leaf rust fungus</name>
    <dbReference type="NCBI Taxonomy" id="630390"/>
    <lineage>
        <taxon>Eukaryota</taxon>
        <taxon>Fungi</taxon>
        <taxon>Dikarya</taxon>
        <taxon>Basidiomycota</taxon>
        <taxon>Pucciniomycotina</taxon>
        <taxon>Pucciniomycetes</taxon>
        <taxon>Pucciniales</taxon>
        <taxon>Pucciniaceae</taxon>
        <taxon>Puccinia</taxon>
    </lineage>
</organism>
<sequence length="940" mass="101160">MQASEAQLLPPEIPLTDPVANPAETEKVGDEQVEQTPALQTTQSDGAPADIADATQPSEAPVVQETVSASDPSAAQSDLETQVEPPIDDAAEKPTPLGSERLSEPTVLTEQVAVETEGLDDRAIEQEVEAAVPTDAKTSEAPSDRIGDNHETAAEPSSSPTTFEAPSPSQNEDDTQLASSDARAETADSTSHRAEELVLENELVASNAAPSDELQLPLQTEDRPEEEAREKACPAVEDHDVANSSPSPVIAEPLNEEPNHAGQAADAAEATAVTETRLDESIDDVQHGDQADEDKSPAMLEAALSPDATHSPSELHPDKAEHPQELAASELKLAVESELSPEPASRLPEVKTTSDRAEELVVESSEELQPGLGTDDHPQDLDRDGASSTEESTPVEASPSSVIVTNDSEDPNHAAEVNEAVEAPVITETALEHPIDGAQPVDEANEEKSPAVIETPLPPDASESKSEIPNFDEAGRLQELAASESNPAVEPELSPEPTCLVSEKESHTAADEAINTDPATSNAQETSARHVTREFESTRTNPVEELTGTAGNNLLKTALVNAAVETKPQLALKNVSKSYLPAFLNSPPPSSTSVPKAPVDPAANEKVWPASPSVSNIQREIILPARMKRMSAISTSSTRTLFMKDLATFAFSSPQSSTPEPVLDNKTPTTGPVDPTPAPPPPPPPPRVSKPQQMTSSLSTRTKSITSRHKLIKPYPSLKRTRAADSPDHRSRRTSYRSFTFRNKSILPMPDGTKGPNRARSIKLGEFGMVPKSHKKRSTRSEQNNDLTDAFAIIDISDAMTYSPRADRYVNPTLSRRLSTSVKDILQKRHQRSDPMIRSPLDDVHLAEDFHFDVERQLANLPESPSEDEFQAVEIETAGPSVERENHNRLIGHNARRSVDSKKSSKEGAVGDDPKGKKHRRVKSKLAEATISITEKIIRN</sequence>
<reference evidence="3 4" key="3">
    <citation type="journal article" date="2017" name="G3 (Bethesda)">
        <title>Comparative analysis highlights variable genome content of wheat rusts and divergence of the mating loci.</title>
        <authorList>
            <person name="Cuomo C.A."/>
            <person name="Bakkeren G."/>
            <person name="Khalil H.B."/>
            <person name="Panwar V."/>
            <person name="Joly D."/>
            <person name="Linning R."/>
            <person name="Sakthikumar S."/>
            <person name="Song X."/>
            <person name="Adiconis X."/>
            <person name="Fan L."/>
            <person name="Goldberg J.M."/>
            <person name="Levin J.Z."/>
            <person name="Young S."/>
            <person name="Zeng Q."/>
            <person name="Anikster Y."/>
            <person name="Bruce M."/>
            <person name="Wang M."/>
            <person name="Yin C."/>
            <person name="McCallum B."/>
            <person name="Szabo L.J."/>
            <person name="Hulbert S."/>
            <person name="Chen X."/>
            <person name="Fellers J.P."/>
        </authorList>
    </citation>
    <scope>NUCLEOTIDE SEQUENCE</scope>
    <source>
        <strain evidence="4">Isolate 1-1 / race 1 (BBBD)</strain>
        <strain evidence="3">isolate 1-1 / race 1 (BBBD)</strain>
    </source>
</reference>
<feature type="compositionally biased region" description="Basic and acidic residues" evidence="1">
    <location>
        <begin position="374"/>
        <end position="385"/>
    </location>
</feature>
<dbReference type="EnsemblFungi" id="PTTG_28185-t43_1">
    <property type="protein sequence ID" value="PTTG_28185-t43_1-p1"/>
    <property type="gene ID" value="PTTG_28185"/>
</dbReference>
<feature type="compositionally biased region" description="Basic and acidic residues" evidence="1">
    <location>
        <begin position="897"/>
        <end position="906"/>
    </location>
</feature>
<protein>
    <submittedName>
        <fullName evidence="2 3">Uncharacterized protein</fullName>
    </submittedName>
</protein>
<feature type="compositionally biased region" description="Polar residues" evidence="1">
    <location>
        <begin position="155"/>
        <end position="170"/>
    </location>
</feature>
<dbReference type="Proteomes" id="UP000005240">
    <property type="component" value="Unassembled WGS sequence"/>
</dbReference>
<feature type="compositionally biased region" description="Basic and acidic residues" evidence="1">
    <location>
        <begin position="142"/>
        <end position="153"/>
    </location>
</feature>
<reference evidence="2" key="2">
    <citation type="submission" date="2016-05" db="EMBL/GenBank/DDBJ databases">
        <title>Comparative analysis highlights variable genome content of wheat rusts and divergence of the mating loci.</title>
        <authorList>
            <person name="Cuomo C.A."/>
            <person name="Bakkeren G."/>
            <person name="Szabo L."/>
            <person name="Khalil H."/>
            <person name="Joly D."/>
            <person name="Goldberg J."/>
            <person name="Young S."/>
            <person name="Zeng Q."/>
            <person name="Fellers J."/>
        </authorList>
    </citation>
    <scope>NUCLEOTIDE SEQUENCE [LARGE SCALE GENOMIC DNA]</scope>
    <source>
        <strain evidence="2">1-1 BBBD Race 1</strain>
    </source>
</reference>
<feature type="compositionally biased region" description="Basic and acidic residues" evidence="1">
    <location>
        <begin position="182"/>
        <end position="196"/>
    </location>
</feature>
<feature type="region of interest" description="Disordered" evidence="1">
    <location>
        <begin position="653"/>
        <end position="765"/>
    </location>
</feature>